<dbReference type="EMBL" id="VTDN01000013">
    <property type="protein sequence ID" value="MEB5477723.1"/>
    <property type="molecule type" value="Genomic_DNA"/>
</dbReference>
<gene>
    <name evidence="1" type="ORF">I2F25_11835</name>
</gene>
<name>A0ABU6DXY2_9GAMM</name>
<evidence type="ECO:0000313" key="1">
    <source>
        <dbReference type="EMBL" id="MEB5477723.1"/>
    </source>
</evidence>
<dbReference type="RefSeq" id="WP_195772763.1">
    <property type="nucleotide sequence ID" value="NZ_VTDN01000013.1"/>
</dbReference>
<reference evidence="1 2" key="1">
    <citation type="submission" date="2019-08" db="EMBL/GenBank/DDBJ databases">
        <title>Five species of Acinetobacter isolated from floral nectar and animal pollinators.</title>
        <authorList>
            <person name="Hendry T.A."/>
        </authorList>
    </citation>
    <scope>NUCLEOTIDE SEQUENCE [LARGE SCALE GENOMIC DNA]</scope>
    <source>
        <strain evidence="1 2">MD18.27</strain>
    </source>
</reference>
<comment type="caution">
    <text evidence="1">The sequence shown here is derived from an EMBL/GenBank/DDBJ whole genome shotgun (WGS) entry which is preliminary data.</text>
</comment>
<accession>A0ABU6DXY2</accession>
<dbReference type="Proteomes" id="UP001339883">
    <property type="component" value="Unassembled WGS sequence"/>
</dbReference>
<keyword evidence="2" id="KW-1185">Reference proteome</keyword>
<organism evidence="1 2">
    <name type="scientific">Acinetobacter pollinis</name>
    <dbReference type="NCBI Taxonomy" id="2605270"/>
    <lineage>
        <taxon>Bacteria</taxon>
        <taxon>Pseudomonadati</taxon>
        <taxon>Pseudomonadota</taxon>
        <taxon>Gammaproteobacteria</taxon>
        <taxon>Moraxellales</taxon>
        <taxon>Moraxellaceae</taxon>
        <taxon>Acinetobacter</taxon>
    </lineage>
</organism>
<evidence type="ECO:0000313" key="2">
    <source>
        <dbReference type="Proteomes" id="UP001339883"/>
    </source>
</evidence>
<protein>
    <submittedName>
        <fullName evidence="1">Uncharacterized protein</fullName>
    </submittedName>
</protein>
<proteinExistence type="predicted"/>
<sequence>MSFKIIHLNNAHDMVSCPYCEHIVLDWSQEQYIQPCEHTAFIALDLGFEFVSDIFEDKMKYSVDEIHDQSLNVFEAICSSKIPVTIYDMPLGVENYKRYIGFYND</sequence>